<organism evidence="1">
    <name type="scientific">marine sediment metagenome</name>
    <dbReference type="NCBI Taxonomy" id="412755"/>
    <lineage>
        <taxon>unclassified sequences</taxon>
        <taxon>metagenomes</taxon>
        <taxon>ecological metagenomes</taxon>
    </lineage>
</organism>
<evidence type="ECO:0000313" key="1">
    <source>
        <dbReference type="EMBL" id="GAI03546.1"/>
    </source>
</evidence>
<gene>
    <name evidence="1" type="ORF">S06H3_19078</name>
</gene>
<comment type="caution">
    <text evidence="1">The sequence shown here is derived from an EMBL/GenBank/DDBJ whole genome shotgun (WGS) entry which is preliminary data.</text>
</comment>
<proteinExistence type="predicted"/>
<sequence length="64" mass="6503">MLSVIAVTVPTPSVVTQSTVIQAGGKTTINPGDVTVTRDLDSPSGNVAKNGTNVELAKFDFAAT</sequence>
<dbReference type="EMBL" id="BARV01009726">
    <property type="protein sequence ID" value="GAI03546.1"/>
    <property type="molecule type" value="Genomic_DNA"/>
</dbReference>
<feature type="non-terminal residue" evidence="1">
    <location>
        <position position="64"/>
    </location>
</feature>
<accession>X1LCI5</accession>
<name>X1LCI5_9ZZZZ</name>
<dbReference type="AlphaFoldDB" id="X1LCI5"/>
<protein>
    <submittedName>
        <fullName evidence="1">Uncharacterized protein</fullName>
    </submittedName>
</protein>
<reference evidence="1" key="1">
    <citation type="journal article" date="2014" name="Front. Microbiol.">
        <title>High frequency of phylogenetically diverse reductive dehalogenase-homologous genes in deep subseafloor sedimentary metagenomes.</title>
        <authorList>
            <person name="Kawai M."/>
            <person name="Futagami T."/>
            <person name="Toyoda A."/>
            <person name="Takaki Y."/>
            <person name="Nishi S."/>
            <person name="Hori S."/>
            <person name="Arai W."/>
            <person name="Tsubouchi T."/>
            <person name="Morono Y."/>
            <person name="Uchiyama I."/>
            <person name="Ito T."/>
            <person name="Fujiyama A."/>
            <person name="Inagaki F."/>
            <person name="Takami H."/>
        </authorList>
    </citation>
    <scope>NUCLEOTIDE SEQUENCE</scope>
    <source>
        <strain evidence="1">Expedition CK06-06</strain>
    </source>
</reference>